<keyword evidence="1" id="KW-0472">Membrane</keyword>
<gene>
    <name evidence="3" type="ORF">ACE1CC_35045</name>
</gene>
<organism evidence="3 4">
    <name type="scientific">Floridaenema aerugineum BLCC-F46</name>
    <dbReference type="NCBI Taxonomy" id="3153654"/>
    <lineage>
        <taxon>Bacteria</taxon>
        <taxon>Bacillati</taxon>
        <taxon>Cyanobacteriota</taxon>
        <taxon>Cyanophyceae</taxon>
        <taxon>Oscillatoriophycideae</taxon>
        <taxon>Aerosakkonematales</taxon>
        <taxon>Aerosakkonemataceae</taxon>
        <taxon>Floridanema</taxon>
        <taxon>Floridanema aerugineum</taxon>
    </lineage>
</organism>
<proteinExistence type="predicted"/>
<feature type="transmembrane region" description="Helical" evidence="1">
    <location>
        <begin position="131"/>
        <end position="152"/>
    </location>
</feature>
<dbReference type="InterPro" id="IPR003675">
    <property type="entry name" value="Rce1/LyrA-like_dom"/>
</dbReference>
<dbReference type="Proteomes" id="UP001576774">
    <property type="component" value="Unassembled WGS sequence"/>
</dbReference>
<feature type="domain" description="CAAX prenyl protease 2/Lysostaphin resistance protein A-like" evidence="2">
    <location>
        <begin position="68"/>
        <end position="169"/>
    </location>
</feature>
<protein>
    <submittedName>
        <fullName evidence="3">Type II CAAX prenyl endopeptidase Rce1 family protein</fullName>
    </submittedName>
</protein>
<feature type="transmembrane region" description="Helical" evidence="1">
    <location>
        <begin position="64"/>
        <end position="80"/>
    </location>
</feature>
<keyword evidence="1" id="KW-1133">Transmembrane helix</keyword>
<evidence type="ECO:0000259" key="2">
    <source>
        <dbReference type="Pfam" id="PF02517"/>
    </source>
</evidence>
<comment type="caution">
    <text evidence="3">The sequence shown here is derived from an EMBL/GenBank/DDBJ whole genome shotgun (WGS) entry which is preliminary data.</text>
</comment>
<name>A0ABV4XH27_9CYAN</name>
<sequence length="186" mass="21134">MFSLDLLNLFHKLAWRINTAFSTFPTIKAWLIAIVLLLILTLFCLPIGLWCNFLKIENMRASKTIIFSIIAGSLLFPAISEELFFRVLLLPHPQENVTTATVWFWGSLSLVLFIIYHPLNAVTFFPAGRKTFFNPIFLLLAAVLGIVCSVVYLQSGSLWLPVIIHWLVVVVWLVFLGGYKQLHGEV</sequence>
<dbReference type="EMBL" id="JBHFNQ010000257">
    <property type="protein sequence ID" value="MFB2882094.1"/>
    <property type="molecule type" value="Genomic_DNA"/>
</dbReference>
<keyword evidence="1" id="KW-0812">Transmembrane</keyword>
<evidence type="ECO:0000256" key="1">
    <source>
        <dbReference type="SAM" id="Phobius"/>
    </source>
</evidence>
<dbReference type="RefSeq" id="WP_413275054.1">
    <property type="nucleotide sequence ID" value="NZ_JBHFNQ010000257.1"/>
</dbReference>
<feature type="transmembrane region" description="Helical" evidence="1">
    <location>
        <begin position="158"/>
        <end position="179"/>
    </location>
</feature>
<accession>A0ABV4XH27</accession>
<feature type="transmembrane region" description="Helical" evidence="1">
    <location>
        <begin position="100"/>
        <end position="119"/>
    </location>
</feature>
<evidence type="ECO:0000313" key="4">
    <source>
        <dbReference type="Proteomes" id="UP001576774"/>
    </source>
</evidence>
<reference evidence="3 4" key="1">
    <citation type="submission" date="2024-09" db="EMBL/GenBank/DDBJ databases">
        <title>Floridaenema gen nov. (Aerosakkonemataceae, Aerosakkonematales ord. nov., Cyanobacteria) from benthic tropical and subtropical fresh waters, with the description of four new species.</title>
        <authorList>
            <person name="Moretto J.A."/>
            <person name="Berthold D.E."/>
            <person name="Lefler F.W."/>
            <person name="Huang I.-S."/>
            <person name="Laughinghouse H. IV."/>
        </authorList>
    </citation>
    <scope>NUCLEOTIDE SEQUENCE [LARGE SCALE GENOMIC DNA]</scope>
    <source>
        <strain evidence="3 4">BLCC-F46</strain>
    </source>
</reference>
<dbReference type="Pfam" id="PF02517">
    <property type="entry name" value="Rce1-like"/>
    <property type="match status" value="1"/>
</dbReference>
<evidence type="ECO:0000313" key="3">
    <source>
        <dbReference type="EMBL" id="MFB2882094.1"/>
    </source>
</evidence>
<feature type="transmembrane region" description="Helical" evidence="1">
    <location>
        <begin position="29"/>
        <end position="52"/>
    </location>
</feature>
<keyword evidence="4" id="KW-1185">Reference proteome</keyword>